<accession>A0ABW1IFQ4</accession>
<comment type="caution">
    <text evidence="9">The sequence shown here is derived from an EMBL/GenBank/DDBJ whole genome shotgun (WGS) entry which is preliminary data.</text>
</comment>
<keyword evidence="5 7" id="KW-0472">Membrane</keyword>
<dbReference type="Pfam" id="PF00892">
    <property type="entry name" value="EamA"/>
    <property type="match status" value="1"/>
</dbReference>
<keyword evidence="10" id="KW-1185">Reference proteome</keyword>
<keyword evidence="3 7" id="KW-0812">Transmembrane</keyword>
<evidence type="ECO:0000259" key="8">
    <source>
        <dbReference type="Pfam" id="PF00892"/>
    </source>
</evidence>
<feature type="transmembrane region" description="Helical" evidence="7">
    <location>
        <begin position="204"/>
        <end position="226"/>
    </location>
</feature>
<feature type="domain" description="EamA" evidence="8">
    <location>
        <begin position="174"/>
        <end position="306"/>
    </location>
</feature>
<dbReference type="PANTHER" id="PTHR32322:SF2">
    <property type="entry name" value="EAMA DOMAIN-CONTAINING PROTEIN"/>
    <property type="match status" value="1"/>
</dbReference>
<dbReference type="EMBL" id="JBHSQK010000110">
    <property type="protein sequence ID" value="MFC5952566.1"/>
    <property type="molecule type" value="Genomic_DNA"/>
</dbReference>
<evidence type="ECO:0000256" key="2">
    <source>
        <dbReference type="ARBA" id="ARBA00007362"/>
    </source>
</evidence>
<protein>
    <submittedName>
        <fullName evidence="9">DMT family transporter</fullName>
    </submittedName>
</protein>
<feature type="region of interest" description="Disordered" evidence="6">
    <location>
        <begin position="317"/>
        <end position="343"/>
    </location>
</feature>
<proteinExistence type="inferred from homology"/>
<dbReference type="InterPro" id="IPR050638">
    <property type="entry name" value="AA-Vitamin_Transporters"/>
</dbReference>
<dbReference type="InterPro" id="IPR000620">
    <property type="entry name" value="EamA_dom"/>
</dbReference>
<evidence type="ECO:0000256" key="4">
    <source>
        <dbReference type="ARBA" id="ARBA00022989"/>
    </source>
</evidence>
<comment type="similarity">
    <text evidence="2">Belongs to the EamA transporter family.</text>
</comment>
<feature type="transmembrane region" description="Helical" evidence="7">
    <location>
        <begin position="66"/>
        <end position="88"/>
    </location>
</feature>
<evidence type="ECO:0000256" key="3">
    <source>
        <dbReference type="ARBA" id="ARBA00022692"/>
    </source>
</evidence>
<feature type="transmembrane region" description="Helical" evidence="7">
    <location>
        <begin position="151"/>
        <end position="167"/>
    </location>
</feature>
<evidence type="ECO:0000256" key="5">
    <source>
        <dbReference type="ARBA" id="ARBA00023136"/>
    </source>
</evidence>
<evidence type="ECO:0000256" key="6">
    <source>
        <dbReference type="SAM" id="MobiDB-lite"/>
    </source>
</evidence>
<feature type="transmembrane region" description="Helical" evidence="7">
    <location>
        <begin position="173"/>
        <end position="192"/>
    </location>
</feature>
<feature type="transmembrane region" description="Helical" evidence="7">
    <location>
        <begin position="290"/>
        <end position="312"/>
    </location>
</feature>
<dbReference type="SUPFAM" id="SSF103481">
    <property type="entry name" value="Multidrug resistance efflux transporter EmrE"/>
    <property type="match status" value="2"/>
</dbReference>
<feature type="transmembrane region" description="Helical" evidence="7">
    <location>
        <begin position="264"/>
        <end position="284"/>
    </location>
</feature>
<dbReference type="Proteomes" id="UP001596119">
    <property type="component" value="Unassembled WGS sequence"/>
</dbReference>
<comment type="subcellular location">
    <subcellularLocation>
        <location evidence="1">Membrane</location>
        <topology evidence="1">Multi-pass membrane protein</topology>
    </subcellularLocation>
</comment>
<evidence type="ECO:0000313" key="9">
    <source>
        <dbReference type="EMBL" id="MFC5952566.1"/>
    </source>
</evidence>
<feature type="transmembrane region" description="Helical" evidence="7">
    <location>
        <begin position="232"/>
        <end position="257"/>
    </location>
</feature>
<reference evidence="10" key="1">
    <citation type="journal article" date="2019" name="Int. J. Syst. Evol. Microbiol.">
        <title>The Global Catalogue of Microorganisms (GCM) 10K type strain sequencing project: providing services to taxonomists for standard genome sequencing and annotation.</title>
        <authorList>
            <consortium name="The Broad Institute Genomics Platform"/>
            <consortium name="The Broad Institute Genome Sequencing Center for Infectious Disease"/>
            <person name="Wu L."/>
            <person name="Ma J."/>
        </authorList>
    </citation>
    <scope>NUCLEOTIDE SEQUENCE [LARGE SCALE GENOMIC DNA]</scope>
    <source>
        <strain evidence="10">CGMCC 4.7397</strain>
    </source>
</reference>
<organism evidence="9 10">
    <name type="scientific">Pseudonocardia lutea</name>
    <dbReference type="NCBI Taxonomy" id="2172015"/>
    <lineage>
        <taxon>Bacteria</taxon>
        <taxon>Bacillati</taxon>
        <taxon>Actinomycetota</taxon>
        <taxon>Actinomycetes</taxon>
        <taxon>Pseudonocardiales</taxon>
        <taxon>Pseudonocardiaceae</taxon>
        <taxon>Pseudonocardia</taxon>
    </lineage>
</organism>
<sequence length="343" mass="35331">MLVAARSSYGQVVTLKEQQRAASVSPAPRTASTATPRQHAAGVATAMGSAIANQTGAAIGALAFPALGPVGVVAVRQLIAALVLAPIARPPYRAMSLHQWRPVLGLAVTFSVMNLSLYTAVDRIGLGLAVTLEFLGPLTVAISTSRRTTDIAAAFAAVVGVVVLTHPNASSDLLGIGSALVAAVAWACYILLNRTLGRRMPGVQGTAAASTVSAVVWLPIAAILFVSNPPALTALLLSVGCALLSSVVPFTCDLLALRRVPANIFAILTSLNPVWAALVGWLVLAQPLAAAEWLGIGLIVVSNAVVTASGLLRRARSPSHMRPTIRHRPGPAVLPSDQATCRE</sequence>
<evidence type="ECO:0000256" key="1">
    <source>
        <dbReference type="ARBA" id="ARBA00004141"/>
    </source>
</evidence>
<feature type="compositionally biased region" description="Basic residues" evidence="6">
    <location>
        <begin position="317"/>
        <end position="329"/>
    </location>
</feature>
<keyword evidence="4 7" id="KW-1133">Transmembrane helix</keyword>
<name>A0ABW1IFQ4_9PSEU</name>
<evidence type="ECO:0000313" key="10">
    <source>
        <dbReference type="Proteomes" id="UP001596119"/>
    </source>
</evidence>
<dbReference type="InterPro" id="IPR037185">
    <property type="entry name" value="EmrE-like"/>
</dbReference>
<gene>
    <name evidence="9" type="ORF">ACFQH9_30310</name>
</gene>
<feature type="transmembrane region" description="Helical" evidence="7">
    <location>
        <begin position="100"/>
        <end position="118"/>
    </location>
</feature>
<dbReference type="PANTHER" id="PTHR32322">
    <property type="entry name" value="INNER MEMBRANE TRANSPORTER"/>
    <property type="match status" value="1"/>
</dbReference>
<dbReference type="Gene3D" id="1.10.3730.20">
    <property type="match status" value="1"/>
</dbReference>
<evidence type="ECO:0000256" key="7">
    <source>
        <dbReference type="SAM" id="Phobius"/>
    </source>
</evidence>